<dbReference type="GO" id="GO:0005524">
    <property type="term" value="F:ATP binding"/>
    <property type="evidence" value="ECO:0007669"/>
    <property type="project" value="InterPro"/>
</dbReference>
<feature type="region of interest" description="Disordered" evidence="2">
    <location>
        <begin position="1"/>
        <end position="38"/>
    </location>
</feature>
<dbReference type="GO" id="GO:0004176">
    <property type="term" value="F:ATP-dependent peptidase activity"/>
    <property type="evidence" value="ECO:0007669"/>
    <property type="project" value="UniProtKB-UniRule"/>
</dbReference>
<dbReference type="InterPro" id="IPR027065">
    <property type="entry name" value="Lon_Prtase"/>
</dbReference>
<dbReference type="GO" id="GO:0004252">
    <property type="term" value="F:serine-type endopeptidase activity"/>
    <property type="evidence" value="ECO:0007669"/>
    <property type="project" value="UniProtKB-UniRule"/>
</dbReference>
<evidence type="ECO:0000256" key="2">
    <source>
        <dbReference type="SAM" id="MobiDB-lite"/>
    </source>
</evidence>
<dbReference type="PROSITE" id="PS50106">
    <property type="entry name" value="PDZ"/>
    <property type="match status" value="1"/>
</dbReference>
<dbReference type="PANTHER" id="PTHR10046">
    <property type="entry name" value="ATP DEPENDENT LON PROTEASE FAMILY MEMBER"/>
    <property type="match status" value="1"/>
</dbReference>
<dbReference type="InterPro" id="IPR020568">
    <property type="entry name" value="Ribosomal_Su5_D2-typ_SF"/>
</dbReference>
<feature type="active site" evidence="1">
    <location>
        <position position="285"/>
    </location>
</feature>
<keyword evidence="1 5" id="KW-0378">Hydrolase</keyword>
<evidence type="ECO:0000256" key="1">
    <source>
        <dbReference type="PROSITE-ProRule" id="PRU01122"/>
    </source>
</evidence>
<gene>
    <name evidence="5" type="primary">lon2</name>
    <name evidence="5" type="ORF">CENDO_03060</name>
</gene>
<keyword evidence="6" id="KW-1185">Reference proteome</keyword>
<dbReference type="RefSeq" id="WP_136140716.1">
    <property type="nucleotide sequence ID" value="NZ_CP039247.1"/>
</dbReference>
<dbReference type="GO" id="GO:0006508">
    <property type="term" value="P:proteolysis"/>
    <property type="evidence" value="ECO:0007669"/>
    <property type="project" value="UniProtKB-KW"/>
</dbReference>
<comment type="similarity">
    <text evidence="1">Belongs to the peptidase S16 family.</text>
</comment>
<organism evidence="5 6">
    <name type="scientific">Corynebacterium endometrii</name>
    <dbReference type="NCBI Taxonomy" id="2488819"/>
    <lineage>
        <taxon>Bacteria</taxon>
        <taxon>Bacillati</taxon>
        <taxon>Actinomycetota</taxon>
        <taxon>Actinomycetes</taxon>
        <taxon>Mycobacteriales</taxon>
        <taxon>Corynebacteriaceae</taxon>
        <taxon>Corynebacterium</taxon>
    </lineage>
</organism>
<dbReference type="EC" id="3.4.21.53" evidence="1"/>
<keyword evidence="1" id="KW-0720">Serine protease</keyword>
<evidence type="ECO:0000313" key="5">
    <source>
        <dbReference type="EMBL" id="QCB27910.1"/>
    </source>
</evidence>
<dbReference type="EMBL" id="CP039247">
    <property type="protein sequence ID" value="QCB27910.1"/>
    <property type="molecule type" value="Genomic_DNA"/>
</dbReference>
<dbReference type="SMART" id="SM00228">
    <property type="entry name" value="PDZ"/>
    <property type="match status" value="1"/>
</dbReference>
<dbReference type="InterPro" id="IPR014721">
    <property type="entry name" value="Ribsml_uS5_D2-typ_fold_subgr"/>
</dbReference>
<reference evidence="5 6" key="1">
    <citation type="submission" date="2019-04" db="EMBL/GenBank/DDBJ databases">
        <title>Corynebacterium endometrii sp. nov., isolated from the uterus of a cow with endometritis.</title>
        <authorList>
            <person name="Ballas P."/>
            <person name="Ruckert C."/>
            <person name="Wagener K."/>
            <person name="Drillich M."/>
            <person name="Kaempfer P."/>
            <person name="Busse H.-J."/>
            <person name="Ehling-Schulz M."/>
        </authorList>
    </citation>
    <scope>NUCLEOTIDE SEQUENCE [LARGE SCALE GENOMIC DNA]</scope>
    <source>
        <strain evidence="5 6">LMM-1653</strain>
    </source>
</reference>
<dbReference type="Pfam" id="PF17820">
    <property type="entry name" value="PDZ_6"/>
    <property type="match status" value="1"/>
</dbReference>
<dbReference type="InterPro" id="IPR036034">
    <property type="entry name" value="PDZ_sf"/>
</dbReference>
<dbReference type="GO" id="GO:0030163">
    <property type="term" value="P:protein catabolic process"/>
    <property type="evidence" value="ECO:0007669"/>
    <property type="project" value="InterPro"/>
</dbReference>
<evidence type="ECO:0000259" key="4">
    <source>
        <dbReference type="PROSITE" id="PS51786"/>
    </source>
</evidence>
<dbReference type="SUPFAM" id="SSF50156">
    <property type="entry name" value="PDZ domain-like"/>
    <property type="match status" value="1"/>
</dbReference>
<accession>A0A4P7QEW0</accession>
<dbReference type="CDD" id="cd06779">
    <property type="entry name" value="cpPDZ_Deg_HtrA-like"/>
    <property type="match status" value="1"/>
</dbReference>
<dbReference type="PROSITE" id="PS51786">
    <property type="entry name" value="LON_PROTEOLYTIC"/>
    <property type="match status" value="1"/>
</dbReference>
<dbReference type="InterPro" id="IPR008269">
    <property type="entry name" value="Lon_proteolytic"/>
</dbReference>
<sequence>MTNAVPEGESTGKNVDAVIDEPADLSSAKERKSGKGTASQRRYKTLALGLIPVVVLGGLLSMDSIPGTNISLTVPYAAEGPGPTVDTLSQVDGTDVVEVVADDVDTPEGQLNMTTVSVTTNMTLGQVLYKWLSTDDTIVPLSNYMRPDTTMEEVEEANKQAFVQSESAATYTAMEYLGVPVKTVVAEVLKDSPARTVLERGDVITEVNGTPAAEPAEIQRLIQTQAPGDELTLKIERAEQEREEKLTLGEHPEDDSLAFLGVTMLAEPDTDIEVNYNLQDIGGPSAGMMFTLAVIDKLSPGDLSGGNFVAGTGTIGLDGQVGPIGGIKHKVRASMDAGAELFLAPADNCQEATSRDHGDMVIASVRTIDDAIKAMEDFAAGKEVTTCPAS</sequence>
<dbReference type="SUPFAM" id="SSF54211">
    <property type="entry name" value="Ribosomal protein S5 domain 2-like"/>
    <property type="match status" value="1"/>
</dbReference>
<proteinExistence type="inferred from homology"/>
<protein>
    <recommendedName>
        <fullName evidence="1">endopeptidase La</fullName>
        <ecNumber evidence="1">3.4.21.53</ecNumber>
    </recommendedName>
</protein>
<dbReference type="InterPro" id="IPR001478">
    <property type="entry name" value="PDZ"/>
</dbReference>
<name>A0A4P7QEW0_9CORY</name>
<dbReference type="KEGG" id="cee:CENDO_03060"/>
<keyword evidence="1 5" id="KW-0645">Protease</keyword>
<dbReference type="InterPro" id="IPR041489">
    <property type="entry name" value="PDZ_6"/>
</dbReference>
<feature type="domain" description="PDZ" evidence="3">
    <location>
        <begin position="160"/>
        <end position="239"/>
    </location>
</feature>
<evidence type="ECO:0000313" key="6">
    <source>
        <dbReference type="Proteomes" id="UP000296352"/>
    </source>
</evidence>
<dbReference type="AlphaFoldDB" id="A0A4P7QEW0"/>
<comment type="catalytic activity">
    <reaction evidence="1">
        <text>Hydrolysis of proteins in presence of ATP.</text>
        <dbReference type="EC" id="3.4.21.53"/>
    </reaction>
</comment>
<feature type="domain" description="Lon proteolytic" evidence="4">
    <location>
        <begin position="280"/>
        <end position="378"/>
    </location>
</feature>
<dbReference type="OrthoDB" id="2356897at2"/>
<dbReference type="Gene3D" id="3.30.230.10">
    <property type="match status" value="1"/>
</dbReference>
<feature type="active site" evidence="1">
    <location>
        <position position="330"/>
    </location>
</feature>
<dbReference type="Pfam" id="PF05362">
    <property type="entry name" value="Lon_C"/>
    <property type="match status" value="1"/>
</dbReference>
<dbReference type="Proteomes" id="UP000296352">
    <property type="component" value="Chromosome"/>
</dbReference>
<evidence type="ECO:0000259" key="3">
    <source>
        <dbReference type="PROSITE" id="PS50106"/>
    </source>
</evidence>